<accession>A0A382CJL0</accession>
<gene>
    <name evidence="1" type="ORF">METZ01_LOCUS179170</name>
</gene>
<evidence type="ECO:0000313" key="1">
    <source>
        <dbReference type="EMBL" id="SVB26316.1"/>
    </source>
</evidence>
<reference evidence="1" key="1">
    <citation type="submission" date="2018-05" db="EMBL/GenBank/DDBJ databases">
        <authorList>
            <person name="Lanie J.A."/>
            <person name="Ng W.-L."/>
            <person name="Kazmierczak K.M."/>
            <person name="Andrzejewski T.M."/>
            <person name="Davidsen T.M."/>
            <person name="Wayne K.J."/>
            <person name="Tettelin H."/>
            <person name="Glass J.I."/>
            <person name="Rusch D."/>
            <person name="Podicherti R."/>
            <person name="Tsui H.-C.T."/>
            <person name="Winkler M.E."/>
        </authorList>
    </citation>
    <scope>NUCLEOTIDE SEQUENCE</scope>
</reference>
<organism evidence="1">
    <name type="scientific">marine metagenome</name>
    <dbReference type="NCBI Taxonomy" id="408172"/>
    <lineage>
        <taxon>unclassified sequences</taxon>
        <taxon>metagenomes</taxon>
        <taxon>ecological metagenomes</taxon>
    </lineage>
</organism>
<proteinExistence type="predicted"/>
<sequence>MEEEGLAMKDPRTADVLLQIQMAWQRAEDLGLPDPDDTRREALGLFILTGGHIRDFLEDNRYRPRGGRFFRSAGDAA</sequence>
<dbReference type="EMBL" id="UINC01034845">
    <property type="protein sequence ID" value="SVB26316.1"/>
    <property type="molecule type" value="Genomic_DNA"/>
</dbReference>
<name>A0A382CJL0_9ZZZZ</name>
<dbReference type="AlphaFoldDB" id="A0A382CJL0"/>
<protein>
    <submittedName>
        <fullName evidence="1">Uncharacterized protein</fullName>
    </submittedName>
</protein>